<dbReference type="InterPro" id="IPR039498">
    <property type="entry name" value="NTP_transf_5"/>
</dbReference>
<evidence type="ECO:0000313" key="1">
    <source>
        <dbReference type="EMBL" id="SVE42989.1"/>
    </source>
</evidence>
<dbReference type="AlphaFoldDB" id="A0A383DF97"/>
<name>A0A383DF97_9ZZZZ</name>
<accession>A0A383DF97</accession>
<proteinExistence type="predicted"/>
<dbReference type="Pfam" id="PF14907">
    <property type="entry name" value="NTP_transf_5"/>
    <property type="match status" value="1"/>
</dbReference>
<organism evidence="1">
    <name type="scientific">marine metagenome</name>
    <dbReference type="NCBI Taxonomy" id="408172"/>
    <lineage>
        <taxon>unclassified sequences</taxon>
        <taxon>metagenomes</taxon>
        <taxon>ecological metagenomes</taxon>
    </lineage>
</organism>
<gene>
    <name evidence="1" type="ORF">METZ01_LOCUS495843</name>
</gene>
<protein>
    <recommendedName>
        <fullName evidence="2">Nucleotidyltransferase family protein</fullName>
    </recommendedName>
</protein>
<dbReference type="EMBL" id="UINC01216729">
    <property type="protein sequence ID" value="SVE42989.1"/>
    <property type="molecule type" value="Genomic_DNA"/>
</dbReference>
<sequence length="175" mass="19849">VEHVLVKGPTLQVLYPHDVVRAAGDLDLLTHEEDVDKATAALGQAGFILQTPVTEGLTTVKTVGYCHTFEQLRFLSDDGAEVELHFRLHNYGPPSAIEPLSDSVACWEGSDVNTRAGIGLEELFLYPVSHLNLHNFGRILWYYDVAEFYGTWQRYIEWPELTRIARERRLGVSFY</sequence>
<feature type="non-terminal residue" evidence="1">
    <location>
        <position position="1"/>
    </location>
</feature>
<reference evidence="1" key="1">
    <citation type="submission" date="2018-05" db="EMBL/GenBank/DDBJ databases">
        <authorList>
            <person name="Lanie J.A."/>
            <person name="Ng W.-L."/>
            <person name="Kazmierczak K.M."/>
            <person name="Andrzejewski T.M."/>
            <person name="Davidsen T.M."/>
            <person name="Wayne K.J."/>
            <person name="Tettelin H."/>
            <person name="Glass J.I."/>
            <person name="Rusch D."/>
            <person name="Podicherti R."/>
            <person name="Tsui H.-C.T."/>
            <person name="Winkler M.E."/>
        </authorList>
    </citation>
    <scope>NUCLEOTIDE SEQUENCE</scope>
</reference>
<evidence type="ECO:0008006" key="2">
    <source>
        <dbReference type="Google" id="ProtNLM"/>
    </source>
</evidence>